<evidence type="ECO:0000256" key="9">
    <source>
        <dbReference type="ARBA" id="ARBA00022763"/>
    </source>
</evidence>
<comment type="caution">
    <text evidence="21">The sequence shown here is derived from an EMBL/GenBank/DDBJ whole genome shotgun (WGS) entry which is preliminary data.</text>
</comment>
<organism evidence="21 22">
    <name type="scientific">Serendipita indica (strain DSM 11827)</name>
    <name type="common">Root endophyte fungus</name>
    <name type="synonym">Piriformospora indica</name>
    <dbReference type="NCBI Taxonomy" id="1109443"/>
    <lineage>
        <taxon>Eukaryota</taxon>
        <taxon>Fungi</taxon>
        <taxon>Dikarya</taxon>
        <taxon>Basidiomycota</taxon>
        <taxon>Agaricomycotina</taxon>
        <taxon>Agaricomycetes</taxon>
        <taxon>Sebacinales</taxon>
        <taxon>Serendipitaceae</taxon>
        <taxon>Serendipita</taxon>
    </lineage>
</organism>
<dbReference type="PIRSF" id="PIRSF000882">
    <property type="entry name" value="DSB_repair_MRE11"/>
    <property type="match status" value="1"/>
</dbReference>
<keyword evidence="13 16" id="KW-0464">Manganese</keyword>
<evidence type="ECO:0000256" key="7">
    <source>
        <dbReference type="ARBA" id="ARBA00022723"/>
    </source>
</evidence>
<dbReference type="GO" id="GO:0006303">
    <property type="term" value="P:double-strand break repair via nonhomologous end joining"/>
    <property type="evidence" value="ECO:0007669"/>
    <property type="project" value="TreeGrafter"/>
</dbReference>
<evidence type="ECO:0000256" key="3">
    <source>
        <dbReference type="ARBA" id="ARBA00004286"/>
    </source>
</evidence>
<evidence type="ECO:0000256" key="14">
    <source>
        <dbReference type="ARBA" id="ARBA00023242"/>
    </source>
</evidence>
<keyword evidence="15 16" id="KW-0469">Meiosis</keyword>
<evidence type="ECO:0000256" key="2">
    <source>
        <dbReference type="ARBA" id="ARBA00004123"/>
    </source>
</evidence>
<dbReference type="eggNOG" id="KOG2310">
    <property type="taxonomic scope" value="Eukaryota"/>
</dbReference>
<evidence type="ECO:0000256" key="19">
    <source>
        <dbReference type="SAM" id="MobiDB-lite"/>
    </source>
</evidence>
<dbReference type="GO" id="GO:0000014">
    <property type="term" value="F:single-stranded DNA endodeoxyribonuclease activity"/>
    <property type="evidence" value="ECO:0007669"/>
    <property type="project" value="TreeGrafter"/>
</dbReference>
<feature type="domain" description="Mre11 DNA-binding" evidence="20">
    <location>
        <begin position="291"/>
        <end position="463"/>
    </location>
</feature>
<dbReference type="AlphaFoldDB" id="G4TRB6"/>
<keyword evidence="14 16" id="KW-0539">Nucleus</keyword>
<keyword evidence="12 16" id="KW-0234">DNA repair</keyword>
<protein>
    <recommendedName>
        <fullName evidence="16">Double-strand break repair protein</fullName>
    </recommendedName>
</protein>
<evidence type="ECO:0000256" key="4">
    <source>
        <dbReference type="ARBA" id="ARBA00009028"/>
    </source>
</evidence>
<dbReference type="EMBL" id="CAFZ01000258">
    <property type="protein sequence ID" value="CCA73859.1"/>
    <property type="molecule type" value="Genomic_DNA"/>
</dbReference>
<keyword evidence="22" id="KW-1185">Reference proteome</keyword>
<dbReference type="InterPro" id="IPR038487">
    <property type="entry name" value="Mre11_capping_dom"/>
</dbReference>
<keyword evidence="5" id="KW-0158">Chromosome</keyword>
<accession>G4TRB6</accession>
<dbReference type="CDD" id="cd00840">
    <property type="entry name" value="MPP_Mre11_N"/>
    <property type="match status" value="1"/>
</dbReference>
<feature type="region of interest" description="Disordered" evidence="19">
    <location>
        <begin position="507"/>
        <end position="681"/>
    </location>
</feature>
<dbReference type="Gene3D" id="3.30.110.110">
    <property type="entry name" value="Mre11, capping domain"/>
    <property type="match status" value="1"/>
</dbReference>
<feature type="compositionally biased region" description="Low complexity" evidence="19">
    <location>
        <begin position="636"/>
        <end position="645"/>
    </location>
</feature>
<keyword evidence="10 16" id="KW-0378">Hydrolase</keyword>
<dbReference type="FunCoup" id="G4TRB6">
    <property type="interactions" value="620"/>
</dbReference>
<comment type="similarity">
    <text evidence="4 16 18">Belongs to the MRE11/RAD32 family.</text>
</comment>
<dbReference type="SMART" id="SM01347">
    <property type="entry name" value="Mre11_DNA_bind"/>
    <property type="match status" value="1"/>
</dbReference>
<evidence type="ECO:0000256" key="18">
    <source>
        <dbReference type="RuleBase" id="RU003447"/>
    </source>
</evidence>
<dbReference type="GO" id="GO:0031573">
    <property type="term" value="P:mitotic intra-S DNA damage checkpoint signaling"/>
    <property type="evidence" value="ECO:0007669"/>
    <property type="project" value="TreeGrafter"/>
</dbReference>
<feature type="compositionally biased region" description="Acidic residues" evidence="19">
    <location>
        <begin position="598"/>
        <end position="623"/>
    </location>
</feature>
<dbReference type="InterPro" id="IPR029052">
    <property type="entry name" value="Metallo-depent_PP-like"/>
</dbReference>
<keyword evidence="7" id="KW-0479">Metal-binding</keyword>
<dbReference type="GO" id="GO:0097552">
    <property type="term" value="P:mitochondrial double-strand break repair via homologous recombination"/>
    <property type="evidence" value="ECO:0007669"/>
    <property type="project" value="TreeGrafter"/>
</dbReference>
<evidence type="ECO:0000259" key="20">
    <source>
        <dbReference type="SMART" id="SM01347"/>
    </source>
</evidence>
<dbReference type="GO" id="GO:0035861">
    <property type="term" value="C:site of double-strand break"/>
    <property type="evidence" value="ECO:0007669"/>
    <property type="project" value="TreeGrafter"/>
</dbReference>
<evidence type="ECO:0000256" key="13">
    <source>
        <dbReference type="ARBA" id="ARBA00023211"/>
    </source>
</evidence>
<reference evidence="21 22" key="1">
    <citation type="journal article" date="2011" name="PLoS Pathog.">
        <title>Endophytic Life Strategies Decoded by Genome and Transcriptome Analyses of the Mutualistic Root Symbiont Piriformospora indica.</title>
        <authorList>
            <person name="Zuccaro A."/>
            <person name="Lahrmann U."/>
            <person name="Guldener U."/>
            <person name="Langen G."/>
            <person name="Pfiffi S."/>
            <person name="Biedenkopf D."/>
            <person name="Wong P."/>
            <person name="Samans B."/>
            <person name="Grimm C."/>
            <person name="Basiewicz M."/>
            <person name="Murat C."/>
            <person name="Martin F."/>
            <person name="Kogel K.H."/>
        </authorList>
    </citation>
    <scope>NUCLEOTIDE SEQUENCE [LARGE SCALE GENOMIC DNA]</scope>
    <source>
        <strain evidence="21 22">DSM 11827</strain>
    </source>
</reference>
<dbReference type="GO" id="GO:0042138">
    <property type="term" value="P:meiotic DNA double-strand break formation"/>
    <property type="evidence" value="ECO:0007669"/>
    <property type="project" value="TreeGrafter"/>
</dbReference>
<gene>
    <name evidence="21" type="ORF">PIIN_07813</name>
</gene>
<evidence type="ECO:0000313" key="21">
    <source>
        <dbReference type="EMBL" id="CCA73859.1"/>
    </source>
</evidence>
<keyword evidence="9 16" id="KW-0227">DNA damage</keyword>
<dbReference type="FunFam" id="3.60.21.10:FF:000011">
    <property type="entry name" value="Double-strand break repair protein"/>
    <property type="match status" value="1"/>
</dbReference>
<evidence type="ECO:0000256" key="1">
    <source>
        <dbReference type="ARBA" id="ARBA00001936"/>
    </source>
</evidence>
<evidence type="ECO:0000256" key="15">
    <source>
        <dbReference type="ARBA" id="ARBA00023254"/>
    </source>
</evidence>
<keyword evidence="6 16" id="KW-0540">Nuclease</keyword>
<proteinExistence type="inferred from homology"/>
<dbReference type="NCBIfam" id="TIGR00583">
    <property type="entry name" value="mre11"/>
    <property type="match status" value="1"/>
</dbReference>
<dbReference type="GO" id="GO:0000724">
    <property type="term" value="P:double-strand break repair via homologous recombination"/>
    <property type="evidence" value="ECO:0007669"/>
    <property type="project" value="TreeGrafter"/>
</dbReference>
<dbReference type="OrthoDB" id="30417at2759"/>
<keyword evidence="8 16" id="KW-0255">Endonuclease</keyword>
<sequence>MLATDCHIGVHGRDPTRSHDSLDTFREVLELAVKHDVDMILLAGDLFHENRPSRECFYETCALLRQYTFGDKPVSIELLSDPDDGKAPGFAFPAINYEDPNLNIAIPVFSIHGNHDDPQGAGGHSGALCALDQLSVSGLVNYIGKVDIPTDMDNADLASIVTRPVLLRKGQTRLALYGIGNVKDQRMHHQLRTNKISMFTPQDKDDWFNIMLLHQNRVQRGPLESVPEGMFDDSIDLIVWGHEHDCRIEPEPVAGKRYFISQPGSTVATSLSEGEAIPKHCALLEIQGKAFELTPIMLRTVRPFKMDTIHLAEIAEEEDVNLNDKIAINELLKQRIRKLVKEANDEFAERNENSETPVPPMLPLVRLRVDVTNVPEMSNPQRLGLEFQQEIANPRDVIHFIRAKRKATKNVINQPELEIDQLGLEGKAKVEKVRVGKLVQEFLSVQDMMVLGADGMNEAIELFVMKDSTQAIQSFIQRSERNMQKEVPVTEDMDDNGIESVFAAAREAQDAQMRQKKQARKEARDTNGNDAEAGSMGSVAGDNQSMQDEEEEEETPIVPPKRKPAVRSTPAPPAPKAKARATRVTTTKGKGKAKVVESDSEEENFDDIMDIDEVDDDDDEPEEMAPPPKKSRAKKTTPAPAPAKKAPAKRTTAKAKATQSTLSFAPSRSKSQQAVMLSDSD</sequence>
<dbReference type="GO" id="GO:0008296">
    <property type="term" value="F:3'-5'-DNA exonuclease activity"/>
    <property type="evidence" value="ECO:0007669"/>
    <property type="project" value="InterPro"/>
</dbReference>
<name>G4TRB6_SERID</name>
<comment type="function">
    <text evidence="16">Core component of the MRN complex, which plays a central role in double-strand break (DSB) repair, DNA recombination, maintenance of telomere integrity and meiosis. The MRN complex is involved in the repair of DNA double-strand breaks (DSBs) via homologous recombination (HR), an error-free mechanism which primarily occurs during S and G2 phases. The complex (1) mediates the end resection of damaged DNA, which generates proper single-stranded DNA, a key initial steps in HR, and is (2) required for the recruitment of other repair factors and efficient activation of ATM and ATR upon DNA damage. Within the MRN complex, MRE11 possesses both single-strand endonuclease activity and double-strand-specific 3'-5' exonuclease activity. MRE11 first endonucleolytically cleaves the 5' strand at DNA DSB ends to prevent non-homologous end joining (NHEJ) and licence HR. It then generates a single-stranded DNA gap via 3' to 5' exonucleolytic degradation, which is required for single-strand invasion and recombination.</text>
</comment>
<evidence type="ECO:0000256" key="5">
    <source>
        <dbReference type="ARBA" id="ARBA00022454"/>
    </source>
</evidence>
<evidence type="ECO:0000256" key="10">
    <source>
        <dbReference type="ARBA" id="ARBA00022801"/>
    </source>
</evidence>
<feature type="active site" description="Proton donor" evidence="17">
    <location>
        <position position="115"/>
    </location>
</feature>
<dbReference type="InterPro" id="IPR041796">
    <property type="entry name" value="Mre11_N"/>
</dbReference>
<dbReference type="Pfam" id="PF04152">
    <property type="entry name" value="Mre11_DNA_bind"/>
    <property type="match status" value="1"/>
</dbReference>
<dbReference type="STRING" id="1109443.G4TRB6"/>
<evidence type="ECO:0000256" key="16">
    <source>
        <dbReference type="PIRNR" id="PIRNR000882"/>
    </source>
</evidence>
<dbReference type="Gene3D" id="3.60.21.10">
    <property type="match status" value="1"/>
</dbReference>
<feature type="compositionally biased region" description="Polar residues" evidence="19">
    <location>
        <begin position="659"/>
        <end position="675"/>
    </location>
</feature>
<dbReference type="SUPFAM" id="SSF56300">
    <property type="entry name" value="Metallo-dependent phosphatases"/>
    <property type="match status" value="1"/>
</dbReference>
<dbReference type="PANTHER" id="PTHR10139">
    <property type="entry name" value="DOUBLE-STRAND BREAK REPAIR PROTEIN MRE11"/>
    <property type="match status" value="1"/>
</dbReference>
<dbReference type="InterPro" id="IPR003701">
    <property type="entry name" value="Mre11"/>
</dbReference>
<evidence type="ECO:0000313" key="22">
    <source>
        <dbReference type="Proteomes" id="UP000007148"/>
    </source>
</evidence>
<evidence type="ECO:0000256" key="12">
    <source>
        <dbReference type="ARBA" id="ARBA00023204"/>
    </source>
</evidence>
<dbReference type="GO" id="GO:0030145">
    <property type="term" value="F:manganese ion binding"/>
    <property type="evidence" value="ECO:0007669"/>
    <property type="project" value="UniProtKB-UniRule"/>
</dbReference>
<evidence type="ECO:0000256" key="6">
    <source>
        <dbReference type="ARBA" id="ARBA00022722"/>
    </source>
</evidence>
<comment type="subcellular location">
    <subcellularLocation>
        <location evidence="3">Chromosome</location>
    </subcellularLocation>
    <subcellularLocation>
        <location evidence="2 16">Nucleus</location>
    </subcellularLocation>
</comment>
<dbReference type="GO" id="GO:0000723">
    <property type="term" value="P:telomere maintenance"/>
    <property type="evidence" value="ECO:0007669"/>
    <property type="project" value="TreeGrafter"/>
</dbReference>
<dbReference type="GO" id="GO:0007095">
    <property type="term" value="P:mitotic G2 DNA damage checkpoint signaling"/>
    <property type="evidence" value="ECO:0007669"/>
    <property type="project" value="TreeGrafter"/>
</dbReference>
<dbReference type="Proteomes" id="UP000007148">
    <property type="component" value="Unassembled WGS sequence"/>
</dbReference>
<dbReference type="GO" id="GO:0030870">
    <property type="term" value="C:Mre11 complex"/>
    <property type="evidence" value="ECO:0007669"/>
    <property type="project" value="UniProtKB-UniRule"/>
</dbReference>
<dbReference type="PANTHER" id="PTHR10139:SF1">
    <property type="entry name" value="DOUBLE-STRAND BREAK REPAIR PROTEIN MRE11"/>
    <property type="match status" value="1"/>
</dbReference>
<dbReference type="InParanoid" id="G4TRB6"/>
<evidence type="ECO:0000256" key="17">
    <source>
        <dbReference type="PIRSR" id="PIRSR000882-1"/>
    </source>
</evidence>
<evidence type="ECO:0000256" key="8">
    <source>
        <dbReference type="ARBA" id="ARBA00022759"/>
    </source>
</evidence>
<dbReference type="Pfam" id="PF00149">
    <property type="entry name" value="Metallophos"/>
    <property type="match status" value="1"/>
</dbReference>
<comment type="cofactor">
    <cofactor evidence="1 16">
        <name>Mn(2+)</name>
        <dbReference type="ChEBI" id="CHEBI:29035"/>
    </cofactor>
</comment>
<dbReference type="InterPro" id="IPR004843">
    <property type="entry name" value="Calcineurin-like_PHP"/>
</dbReference>
<evidence type="ECO:0000256" key="11">
    <source>
        <dbReference type="ARBA" id="ARBA00022839"/>
    </source>
</evidence>
<keyword evidence="11 16" id="KW-0269">Exonuclease</keyword>
<dbReference type="InterPro" id="IPR007281">
    <property type="entry name" value="Mre11_DNA-bd"/>
</dbReference>
<dbReference type="HOGENOM" id="CLU_009535_3_1_1"/>
<dbReference type="OMA" id="ESCMFNA"/>